<dbReference type="EC" id="3.2.1.21" evidence="4"/>
<evidence type="ECO:0000256" key="3">
    <source>
        <dbReference type="ARBA" id="ARBA00005336"/>
    </source>
</evidence>
<dbReference type="EMBL" id="JAAOAN010000367">
    <property type="protein sequence ID" value="KAF5709078.1"/>
    <property type="molecule type" value="Genomic_DNA"/>
</dbReference>
<evidence type="ECO:0000313" key="13">
    <source>
        <dbReference type="EMBL" id="KAF5709078.1"/>
    </source>
</evidence>
<evidence type="ECO:0000256" key="2">
    <source>
        <dbReference type="ARBA" id="ARBA00004987"/>
    </source>
</evidence>
<dbReference type="InterPro" id="IPR001764">
    <property type="entry name" value="Glyco_hydro_3_N"/>
</dbReference>
<evidence type="ECO:0000313" key="14">
    <source>
        <dbReference type="Proteomes" id="UP000544331"/>
    </source>
</evidence>
<evidence type="ECO:0000256" key="5">
    <source>
        <dbReference type="ARBA" id="ARBA00022801"/>
    </source>
</evidence>
<dbReference type="Pfam" id="PF07691">
    <property type="entry name" value="PA14"/>
    <property type="match status" value="1"/>
</dbReference>
<organism evidence="13 14">
    <name type="scientific">Fusarium mundagurra</name>
    <dbReference type="NCBI Taxonomy" id="1567541"/>
    <lineage>
        <taxon>Eukaryota</taxon>
        <taxon>Fungi</taxon>
        <taxon>Dikarya</taxon>
        <taxon>Ascomycota</taxon>
        <taxon>Pezizomycotina</taxon>
        <taxon>Sordariomycetes</taxon>
        <taxon>Hypocreomycetidae</taxon>
        <taxon>Hypocreales</taxon>
        <taxon>Nectriaceae</taxon>
        <taxon>Fusarium</taxon>
        <taxon>Fusarium fujikuroi species complex</taxon>
    </lineage>
</organism>
<dbReference type="InterPro" id="IPR011658">
    <property type="entry name" value="PA14_dom"/>
</dbReference>
<gene>
    <name evidence="13" type="ORF">FMUND_10261</name>
</gene>
<sequence>MEYHLYDSQMDLTVYEALESSTLYLHLVFHTGRPSVRLLIHTWRPNRAGYKVKGAVVGLATLKHFVCNDMEHQRMAVDVMVTQRAMREIHLMPSMLAISIGKPEAIMTAYNMVNGFHGSESKTLLQDILRNEWKFDGLVMSDWFGIYSTTESIQPGLDLEMPDQALLRRAASEYIALLKNNNNILPFANSKTTAVIGPNAKIALSPYQGISKQSKKKKTIHERLLTDSNLFLLDYEHPDRAPVWYSQREGILTPDKSGLYDFGLSDGGTGKLYIDDQLLISNVKNQKPGAIPFGSGTVEEMCGKEPVAGQYYRILVKWGCTKTSKLTPSCPVGEKHGGWRFGACKRMDPVQPI</sequence>
<dbReference type="InterPro" id="IPR036962">
    <property type="entry name" value="Glyco_hydro_3_N_sf"/>
</dbReference>
<dbReference type="PROSITE" id="PS51820">
    <property type="entry name" value="PA14"/>
    <property type="match status" value="1"/>
</dbReference>
<evidence type="ECO:0000256" key="4">
    <source>
        <dbReference type="ARBA" id="ARBA00012744"/>
    </source>
</evidence>
<evidence type="ECO:0000256" key="11">
    <source>
        <dbReference type="ARBA" id="ARBA00041809"/>
    </source>
</evidence>
<dbReference type="InterPro" id="IPR050288">
    <property type="entry name" value="Cellulose_deg_GH3"/>
</dbReference>
<dbReference type="AlphaFoldDB" id="A0A8H6D9H4"/>
<keyword evidence="6" id="KW-0325">Glycoprotein</keyword>
<name>A0A8H6D9H4_9HYPO</name>
<dbReference type="Proteomes" id="UP000544331">
    <property type="component" value="Unassembled WGS sequence"/>
</dbReference>
<dbReference type="GO" id="GO:0030245">
    <property type="term" value="P:cellulose catabolic process"/>
    <property type="evidence" value="ECO:0007669"/>
    <property type="project" value="UniProtKB-UniPathway"/>
</dbReference>
<dbReference type="Pfam" id="PF00933">
    <property type="entry name" value="Glyco_hydro_3"/>
    <property type="match status" value="1"/>
</dbReference>
<dbReference type="PRINTS" id="PR00133">
    <property type="entry name" value="GLHYDRLASE3"/>
</dbReference>
<evidence type="ECO:0000256" key="6">
    <source>
        <dbReference type="ARBA" id="ARBA00023180"/>
    </source>
</evidence>
<dbReference type="OrthoDB" id="47059at2759"/>
<dbReference type="PANTHER" id="PTHR42715">
    <property type="entry name" value="BETA-GLUCOSIDASE"/>
    <property type="match status" value="1"/>
</dbReference>
<keyword evidence="7" id="KW-0326">Glycosidase</keyword>
<dbReference type="Gene3D" id="3.20.20.300">
    <property type="entry name" value="Glycoside hydrolase, family 3, N-terminal domain"/>
    <property type="match status" value="1"/>
</dbReference>
<dbReference type="InterPro" id="IPR019800">
    <property type="entry name" value="Glyco_hydro_3_AS"/>
</dbReference>
<dbReference type="Gene3D" id="2.60.120.260">
    <property type="entry name" value="Galactose-binding domain-like"/>
    <property type="match status" value="1"/>
</dbReference>
<keyword evidence="5 13" id="KW-0378">Hydrolase</keyword>
<comment type="pathway">
    <text evidence="2">Glycan metabolism; cellulose degradation.</text>
</comment>
<dbReference type="UniPathway" id="UPA00696"/>
<evidence type="ECO:0000259" key="12">
    <source>
        <dbReference type="PROSITE" id="PS51820"/>
    </source>
</evidence>
<dbReference type="SUPFAM" id="SSF51445">
    <property type="entry name" value="(Trans)glycosidases"/>
    <property type="match status" value="1"/>
</dbReference>
<feature type="domain" description="PA14" evidence="12">
    <location>
        <begin position="197"/>
        <end position="353"/>
    </location>
</feature>
<dbReference type="InterPro" id="IPR017853">
    <property type="entry name" value="GH"/>
</dbReference>
<keyword evidence="14" id="KW-1185">Reference proteome</keyword>
<evidence type="ECO:0000256" key="8">
    <source>
        <dbReference type="ARBA" id="ARBA00039569"/>
    </source>
</evidence>
<comment type="catalytic activity">
    <reaction evidence="1">
        <text>Hydrolysis of terminal, non-reducing beta-D-glucosyl residues with release of beta-D-glucose.</text>
        <dbReference type="EC" id="3.2.1.21"/>
    </reaction>
</comment>
<dbReference type="SUPFAM" id="SSF56988">
    <property type="entry name" value="Anthrax protective antigen"/>
    <property type="match status" value="1"/>
</dbReference>
<reference evidence="13 14" key="1">
    <citation type="submission" date="2020-05" db="EMBL/GenBank/DDBJ databases">
        <title>Identification and distribution of gene clusters putatively required for synthesis of sphingolipid metabolism inhibitors in phylogenetically diverse species of the filamentous fungus Fusarium.</title>
        <authorList>
            <person name="Kim H.-S."/>
            <person name="Busman M."/>
            <person name="Brown D.W."/>
            <person name="Divon H."/>
            <person name="Uhlig S."/>
            <person name="Proctor R.H."/>
        </authorList>
    </citation>
    <scope>NUCLEOTIDE SEQUENCE [LARGE SCALE GENOMIC DNA]</scope>
    <source>
        <strain evidence="13 14">NRRL 66235</strain>
    </source>
</reference>
<dbReference type="GO" id="GO:0008422">
    <property type="term" value="F:beta-glucosidase activity"/>
    <property type="evidence" value="ECO:0007669"/>
    <property type="project" value="UniProtKB-EC"/>
</dbReference>
<protein>
    <recommendedName>
        <fullName evidence="8">Probable beta-glucosidase I</fullName>
        <ecNumber evidence="4">3.2.1.21</ecNumber>
    </recommendedName>
    <alternativeName>
        <fullName evidence="9">Beta-D-glucoside glucohydrolase I</fullName>
    </alternativeName>
    <alternativeName>
        <fullName evidence="10">Cellobiase I</fullName>
    </alternativeName>
    <alternativeName>
        <fullName evidence="11">Gentiobiase I</fullName>
    </alternativeName>
</protein>
<dbReference type="PANTHER" id="PTHR42715:SF27">
    <property type="entry name" value="BETA-GLUCOSIDASE-RELATED"/>
    <property type="match status" value="1"/>
</dbReference>
<dbReference type="InterPro" id="IPR037524">
    <property type="entry name" value="PA14/GLEYA"/>
</dbReference>
<comment type="similarity">
    <text evidence="3">Belongs to the glycosyl hydrolase 3 family.</text>
</comment>
<evidence type="ECO:0000256" key="10">
    <source>
        <dbReference type="ARBA" id="ARBA00041603"/>
    </source>
</evidence>
<accession>A0A8H6D9H4</accession>
<evidence type="ECO:0000256" key="1">
    <source>
        <dbReference type="ARBA" id="ARBA00000448"/>
    </source>
</evidence>
<proteinExistence type="inferred from homology"/>
<evidence type="ECO:0000256" key="9">
    <source>
        <dbReference type="ARBA" id="ARBA00041279"/>
    </source>
</evidence>
<dbReference type="PROSITE" id="PS00775">
    <property type="entry name" value="GLYCOSYL_HYDROL_F3"/>
    <property type="match status" value="1"/>
</dbReference>
<comment type="caution">
    <text evidence="13">The sequence shown here is derived from an EMBL/GenBank/DDBJ whole genome shotgun (WGS) entry which is preliminary data.</text>
</comment>
<evidence type="ECO:0000256" key="7">
    <source>
        <dbReference type="ARBA" id="ARBA00023295"/>
    </source>
</evidence>